<dbReference type="PANTHER" id="PTHR45994">
    <property type="entry name" value="FI21225P1"/>
    <property type="match status" value="1"/>
</dbReference>
<reference evidence="11" key="1">
    <citation type="submission" date="2019-06" db="EMBL/GenBank/DDBJ databases">
        <authorList>
            <consortium name="Wellcome Sanger Institute Data Sharing"/>
        </authorList>
    </citation>
    <scope>NUCLEOTIDE SEQUENCE [LARGE SCALE GENOMIC DNA]</scope>
</reference>
<evidence type="ECO:0000256" key="4">
    <source>
        <dbReference type="ARBA" id="ARBA00022541"/>
    </source>
</evidence>
<dbReference type="PANTHER" id="PTHR45994:SF3">
    <property type="entry name" value="PROTEIN UNC-45 HOMOLOG A"/>
    <property type="match status" value="1"/>
</dbReference>
<reference evidence="11" key="3">
    <citation type="submission" date="2025-09" db="UniProtKB">
        <authorList>
            <consortium name="Ensembl"/>
        </authorList>
    </citation>
    <scope>IDENTIFICATION</scope>
</reference>
<dbReference type="InterPro" id="IPR019734">
    <property type="entry name" value="TPR_rpt"/>
</dbReference>
<feature type="domain" description="UNC-45/Cro1/She4 central" evidence="10">
    <location>
        <begin position="319"/>
        <end position="480"/>
    </location>
</feature>
<dbReference type="FunFam" id="1.25.10.10:FF:000043">
    <property type="entry name" value="Unc-45 myosin chaperone B"/>
    <property type="match status" value="1"/>
</dbReference>
<dbReference type="GO" id="GO:0048471">
    <property type="term" value="C:perinuclear region of cytoplasm"/>
    <property type="evidence" value="ECO:0007669"/>
    <property type="project" value="UniProtKB-SubCell"/>
</dbReference>
<dbReference type="GO" id="GO:0051879">
    <property type="term" value="F:Hsp90 protein binding"/>
    <property type="evidence" value="ECO:0007669"/>
    <property type="project" value="TreeGrafter"/>
</dbReference>
<organism evidence="11 12">
    <name type="scientific">Salarias fasciatus</name>
    <name type="common">Jewelled blenny</name>
    <name type="synonym">Blennius fasciatus</name>
    <dbReference type="NCBI Taxonomy" id="181472"/>
    <lineage>
        <taxon>Eukaryota</taxon>
        <taxon>Metazoa</taxon>
        <taxon>Chordata</taxon>
        <taxon>Craniata</taxon>
        <taxon>Vertebrata</taxon>
        <taxon>Euteleostomi</taxon>
        <taxon>Actinopterygii</taxon>
        <taxon>Neopterygii</taxon>
        <taxon>Teleostei</taxon>
        <taxon>Neoteleostei</taxon>
        <taxon>Acanthomorphata</taxon>
        <taxon>Ovalentaria</taxon>
        <taxon>Blenniimorphae</taxon>
        <taxon>Blenniiformes</taxon>
        <taxon>Blennioidei</taxon>
        <taxon>Blenniidae</taxon>
        <taxon>Salariinae</taxon>
        <taxon>Salarias</taxon>
    </lineage>
</organism>
<evidence type="ECO:0000313" key="12">
    <source>
        <dbReference type="Proteomes" id="UP000472267"/>
    </source>
</evidence>
<evidence type="ECO:0000256" key="3">
    <source>
        <dbReference type="ARBA" id="ARBA00022490"/>
    </source>
</evidence>
<keyword evidence="8" id="KW-0143">Chaperone</keyword>
<dbReference type="InterPro" id="IPR011990">
    <property type="entry name" value="TPR-like_helical_dom_sf"/>
</dbReference>
<dbReference type="GO" id="GO:0030154">
    <property type="term" value="P:cell differentiation"/>
    <property type="evidence" value="ECO:0007669"/>
    <property type="project" value="UniProtKB-KW"/>
</dbReference>
<evidence type="ECO:0000256" key="9">
    <source>
        <dbReference type="PROSITE-ProRule" id="PRU00339"/>
    </source>
</evidence>
<dbReference type="Proteomes" id="UP000472267">
    <property type="component" value="Chromosome 7"/>
</dbReference>
<keyword evidence="3" id="KW-0963">Cytoplasm</keyword>
<dbReference type="Gene3D" id="1.25.40.10">
    <property type="entry name" value="Tetratricopeptide repeat domain"/>
    <property type="match status" value="1"/>
</dbReference>
<dbReference type="Pfam" id="PF11701">
    <property type="entry name" value="UNC45-central"/>
    <property type="match status" value="1"/>
</dbReference>
<dbReference type="GO" id="GO:0007517">
    <property type="term" value="P:muscle organ development"/>
    <property type="evidence" value="ECO:0007669"/>
    <property type="project" value="UniProtKB-KW"/>
</dbReference>
<evidence type="ECO:0000256" key="6">
    <source>
        <dbReference type="ARBA" id="ARBA00022782"/>
    </source>
</evidence>
<evidence type="ECO:0000256" key="8">
    <source>
        <dbReference type="ARBA" id="ARBA00023186"/>
    </source>
</evidence>
<keyword evidence="4" id="KW-0517">Myogenesis</keyword>
<accession>A0A672G089</accession>
<protein>
    <recommendedName>
        <fullName evidence="10">UNC-45/Cro1/She4 central domain-containing protein</fullName>
    </recommendedName>
</protein>
<name>A0A672G089_SALFA</name>
<dbReference type="SUPFAM" id="SSF48371">
    <property type="entry name" value="ARM repeat"/>
    <property type="match status" value="2"/>
</dbReference>
<evidence type="ECO:0000259" key="10">
    <source>
        <dbReference type="Pfam" id="PF11701"/>
    </source>
</evidence>
<dbReference type="AlphaFoldDB" id="A0A672G089"/>
<dbReference type="Gene3D" id="1.25.10.10">
    <property type="entry name" value="Leucine-rich Repeat Variant"/>
    <property type="match status" value="2"/>
</dbReference>
<dbReference type="InterPro" id="IPR011989">
    <property type="entry name" value="ARM-like"/>
</dbReference>
<evidence type="ECO:0000256" key="2">
    <source>
        <dbReference type="ARBA" id="ARBA00022473"/>
    </source>
</evidence>
<sequence length="922" mass="101096">MTFGMLEEGNSLFKAGDIEGAVCCYTKALKLSDTQAERAVLHRNRSACYLKLEEYSKAEADASKALDTDPGDVKARFRRAQAFQKQNRLDQAFLDAQRCAQLEPNNKAFQDLLRQLGAQIQQKSAQLNSTDARVQQMFSLLLDSSAKDSDRQKAAQNLVVLSRDEAGAEQIFRNDGVKLLQKLLQSKLEDVVLSALRTLVGLCTGHQSRVSNDIHAVLGMEQLCAVMGAGASTVCLAALLFVKCFVSCTFGAHPLYGFATEPSKELRSMLRHLLEMLPAANVSGAGRDGAINLLVKQVPRKSLKNPDNSLTLWVIDQGLTKILQVAGTVPELSDGPALTDNTQMSCSVLLSKLYDDLNGDKERENFYKLCEEYVQQHFGRSGLDAKLRAIQTVSVLLQGPSDAGNRALEMSGMMDAVISLCASEDVTHQQVAVEALIHAAGKAKRASFITANGVALLKDLYKKSENDRIRVRALVGLCKLGSAGGTDFSMKQFAEGSTLRLSKQCRKWLRNESLPPTSRRWSVEGLAYLTFDADVKEDFVEDKEALLAMFELAKSEDKTVLFAVGSTLVNCTNSYDVEKPDPQMVELAKYAKQHVPEEHPKVLFAYSSFLCKASVTQYICLCYYVSSTTFHLCTFFLVFLALVERQEDRGTVVAQGGGKALIPLASDNSSVGKIKAAQALAKITITSNPEIAFPGERIYEVVRPLVSLLNLECTLLQNFEALMGLTNLAGISERLRLKIIKEKAVPKVEGYMFEEHDLVRASATECMCNLILSTEVQKLYLATGSDRLKLLVLYSGEEDERLRKAAAGTLAMLTAEQPEICARIPGTTTHWLEILQALLLSEITDLRHRAVVIVHNMMQADKSLAETLMESEAMEILSVLAKGGEGTPDPVSKIAQNCLSKAVEYGIIKSSQGQENGRGTEP</sequence>
<dbReference type="PROSITE" id="PS50005">
    <property type="entry name" value="TPR"/>
    <property type="match status" value="1"/>
</dbReference>
<keyword evidence="6" id="KW-0221">Differentiation</keyword>
<evidence type="ECO:0000313" key="11">
    <source>
        <dbReference type="Ensembl" id="ENSSFAP00005011657.1"/>
    </source>
</evidence>
<keyword evidence="5" id="KW-0677">Repeat</keyword>
<gene>
    <name evidence="11" type="primary">unc45a</name>
</gene>
<dbReference type="Ensembl" id="ENSSFAT00005012151.1">
    <property type="protein sequence ID" value="ENSSFAP00005011657.1"/>
    <property type="gene ID" value="ENSSFAG00005005898.1"/>
</dbReference>
<proteinExistence type="predicted"/>
<evidence type="ECO:0000256" key="7">
    <source>
        <dbReference type="ARBA" id="ARBA00022803"/>
    </source>
</evidence>
<comment type="subcellular location">
    <subcellularLocation>
        <location evidence="1">Cytoplasm</location>
        <location evidence="1">Perinuclear region</location>
    </subcellularLocation>
</comment>
<evidence type="ECO:0000256" key="1">
    <source>
        <dbReference type="ARBA" id="ARBA00004556"/>
    </source>
</evidence>
<dbReference type="SUPFAM" id="SSF48452">
    <property type="entry name" value="TPR-like"/>
    <property type="match status" value="1"/>
</dbReference>
<feature type="repeat" description="TPR" evidence="9">
    <location>
        <begin position="39"/>
        <end position="72"/>
    </location>
</feature>
<keyword evidence="12" id="KW-1185">Reference proteome</keyword>
<dbReference type="InterPro" id="IPR016024">
    <property type="entry name" value="ARM-type_fold"/>
</dbReference>
<keyword evidence="2" id="KW-0217">Developmental protein</keyword>
<dbReference type="SMART" id="SM00028">
    <property type="entry name" value="TPR"/>
    <property type="match status" value="3"/>
</dbReference>
<reference evidence="11" key="2">
    <citation type="submission" date="2025-08" db="UniProtKB">
        <authorList>
            <consortium name="Ensembl"/>
        </authorList>
    </citation>
    <scope>IDENTIFICATION</scope>
</reference>
<dbReference type="InterPro" id="IPR024660">
    <property type="entry name" value="UCS_central_dom"/>
</dbReference>
<dbReference type="FunFam" id="1.25.40.10:FF:000025">
    <property type="entry name" value="Unc-45 myosin chaperone B"/>
    <property type="match status" value="1"/>
</dbReference>
<evidence type="ECO:0000256" key="5">
    <source>
        <dbReference type="ARBA" id="ARBA00022737"/>
    </source>
</evidence>
<keyword evidence="7 9" id="KW-0802">TPR repeat</keyword>